<dbReference type="AlphaFoldDB" id="A0A9J5Z6G3"/>
<name>A0A9J5Z6G3_SOLCO</name>
<sequence>MGETNANTSTLATSVVLTNAMGNYFSTPNLAYQFPVKLTSINFLLWKTQFLPMICGCGLNHYIDGSEPVPPRVLDGDQPNPAYNVWRARAAWEKLVAAYATRSKPLIRELNAQLHNLHCDNATIKCYVQEAKTIVDKLAALHHQSVMMA</sequence>
<protein>
    <recommendedName>
        <fullName evidence="3">Retrotransposon Copia-like N-terminal domain-containing protein</fullName>
    </recommendedName>
</protein>
<dbReference type="PANTHER" id="PTHR47481:SF5">
    <property type="entry name" value="RIBONUCLEASE H-LIKE DOMAIN, GAG-PRE-INTEGRASE DOMAIN, GAG-POLYPEPTIDE OF LTR COPIA-TYPE-RELATED"/>
    <property type="match status" value="1"/>
</dbReference>
<proteinExistence type="predicted"/>
<reference evidence="1 2" key="1">
    <citation type="submission" date="2020-09" db="EMBL/GenBank/DDBJ databases">
        <title>De no assembly of potato wild relative species, Solanum commersonii.</title>
        <authorList>
            <person name="Cho K."/>
        </authorList>
    </citation>
    <scope>NUCLEOTIDE SEQUENCE [LARGE SCALE GENOMIC DNA]</scope>
    <source>
        <strain evidence="1">LZ3.2</strain>
        <tissue evidence="1">Leaf</tissue>
    </source>
</reference>
<keyword evidence="2" id="KW-1185">Reference proteome</keyword>
<dbReference type="Proteomes" id="UP000824120">
    <property type="component" value="Chromosome 4"/>
</dbReference>
<accession>A0A9J5Z6G3</accession>
<evidence type="ECO:0000313" key="1">
    <source>
        <dbReference type="EMBL" id="KAG5608587.1"/>
    </source>
</evidence>
<evidence type="ECO:0008006" key="3">
    <source>
        <dbReference type="Google" id="ProtNLM"/>
    </source>
</evidence>
<comment type="caution">
    <text evidence="1">The sequence shown here is derived from an EMBL/GenBank/DDBJ whole genome shotgun (WGS) entry which is preliminary data.</text>
</comment>
<organism evidence="1 2">
    <name type="scientific">Solanum commersonii</name>
    <name type="common">Commerson's wild potato</name>
    <name type="synonym">Commerson's nightshade</name>
    <dbReference type="NCBI Taxonomy" id="4109"/>
    <lineage>
        <taxon>Eukaryota</taxon>
        <taxon>Viridiplantae</taxon>
        <taxon>Streptophyta</taxon>
        <taxon>Embryophyta</taxon>
        <taxon>Tracheophyta</taxon>
        <taxon>Spermatophyta</taxon>
        <taxon>Magnoliopsida</taxon>
        <taxon>eudicotyledons</taxon>
        <taxon>Gunneridae</taxon>
        <taxon>Pentapetalae</taxon>
        <taxon>asterids</taxon>
        <taxon>lamiids</taxon>
        <taxon>Solanales</taxon>
        <taxon>Solanaceae</taxon>
        <taxon>Solanoideae</taxon>
        <taxon>Solaneae</taxon>
        <taxon>Solanum</taxon>
    </lineage>
</organism>
<gene>
    <name evidence="1" type="ORF">H5410_019868</name>
</gene>
<dbReference type="OrthoDB" id="851583at2759"/>
<dbReference type="EMBL" id="JACXVP010000004">
    <property type="protein sequence ID" value="KAG5608587.1"/>
    <property type="molecule type" value="Genomic_DNA"/>
</dbReference>
<dbReference type="PANTHER" id="PTHR47481">
    <property type="match status" value="1"/>
</dbReference>
<evidence type="ECO:0000313" key="2">
    <source>
        <dbReference type="Proteomes" id="UP000824120"/>
    </source>
</evidence>